<sequence length="377" mass="38333">PLPLPLPHHPKQKTKTKTKKANRKPDPLNPQNDFPIGPPGYGFPRHLSKLDEVLIKAQGDGVSCAGGFTSSLICSPGSDCPAGLHCDPALNLCCPLLLPLVDPKNPKRRTSKRRKQQQQQHDEAQRSHTSTLEPMRFSSFACGCLSGGSSNCVGCQNAPQIITIPQNSCPGGGYSVGGCSSGYCATGYSCIQNQCCPSYNSAPRISVFTCPSGGPAVGACISGRCASGYSCQNNACCPQTTTTNPFVCPDGTQAAGGCVNGKCGSGYSCSNGLCCAGTSNTVKCLDGSDAVGACIPSCQGDGCGGVQVSYYCGNGYTCTTGNICCPINSCPNGGDPLGPTINGLCPTGYTVQGSLCCSATCPDGSAGTTPVNGACVS</sequence>
<keyword evidence="3" id="KW-1185">Reference proteome</keyword>
<evidence type="ECO:0000313" key="2">
    <source>
        <dbReference type="EnsemblMetazoa" id="CJA21491c.1"/>
    </source>
</evidence>
<reference evidence="3" key="1">
    <citation type="submission" date="2010-08" db="EMBL/GenBank/DDBJ databases">
        <authorList>
            <consortium name="Caenorhabditis japonica Sequencing Consortium"/>
            <person name="Wilson R.K."/>
        </authorList>
    </citation>
    <scope>NUCLEOTIDE SEQUENCE [LARGE SCALE GENOMIC DNA]</scope>
    <source>
        <strain evidence="3">DF5081</strain>
    </source>
</reference>
<evidence type="ECO:0000313" key="3">
    <source>
        <dbReference type="Proteomes" id="UP000005237"/>
    </source>
</evidence>
<reference evidence="2" key="2">
    <citation type="submission" date="2022-06" db="UniProtKB">
        <authorList>
            <consortium name="EnsemblMetazoa"/>
        </authorList>
    </citation>
    <scope>IDENTIFICATION</scope>
    <source>
        <strain evidence="2">DF5081</strain>
    </source>
</reference>
<dbReference type="SMART" id="SM00289">
    <property type="entry name" value="WR1"/>
    <property type="match status" value="6"/>
</dbReference>
<dbReference type="PANTHER" id="PTHR34150:SF7">
    <property type="entry name" value="PROTEIN CBG10108"/>
    <property type="match status" value="1"/>
</dbReference>
<feature type="region of interest" description="Disordered" evidence="1">
    <location>
        <begin position="104"/>
        <end position="130"/>
    </location>
</feature>
<feature type="region of interest" description="Disordered" evidence="1">
    <location>
        <begin position="1"/>
        <end position="37"/>
    </location>
</feature>
<accession>A0A8R1I918</accession>
<dbReference type="InterPro" id="IPR006150">
    <property type="entry name" value="Cys_repeat_1"/>
</dbReference>
<dbReference type="EnsemblMetazoa" id="CJA21491c.1">
    <property type="protein sequence ID" value="CJA21491c.1"/>
    <property type="gene ID" value="WBGene00177063"/>
</dbReference>
<evidence type="ECO:0000256" key="1">
    <source>
        <dbReference type="SAM" id="MobiDB-lite"/>
    </source>
</evidence>
<dbReference type="AlphaFoldDB" id="A0A8R1I918"/>
<proteinExistence type="predicted"/>
<feature type="compositionally biased region" description="Basic residues" evidence="1">
    <location>
        <begin position="106"/>
        <end position="116"/>
    </location>
</feature>
<feature type="compositionally biased region" description="Basic residues" evidence="1">
    <location>
        <begin position="8"/>
        <end position="22"/>
    </location>
</feature>
<protein>
    <submittedName>
        <fullName evidence="2">CC domain-containing protein</fullName>
    </submittedName>
</protein>
<dbReference type="PANTHER" id="PTHR34150">
    <property type="entry name" value="PROTEIN CBG08832-RELATED"/>
    <property type="match status" value="1"/>
</dbReference>
<dbReference type="Proteomes" id="UP000005237">
    <property type="component" value="Unassembled WGS sequence"/>
</dbReference>
<organism evidence="2 3">
    <name type="scientific">Caenorhabditis japonica</name>
    <dbReference type="NCBI Taxonomy" id="281687"/>
    <lineage>
        <taxon>Eukaryota</taxon>
        <taxon>Metazoa</taxon>
        <taxon>Ecdysozoa</taxon>
        <taxon>Nematoda</taxon>
        <taxon>Chromadorea</taxon>
        <taxon>Rhabditida</taxon>
        <taxon>Rhabditina</taxon>
        <taxon>Rhabditomorpha</taxon>
        <taxon>Rhabditoidea</taxon>
        <taxon>Rhabditidae</taxon>
        <taxon>Peloderinae</taxon>
        <taxon>Caenorhabditis</taxon>
    </lineage>
</organism>
<name>A0A8R1I918_CAEJA</name>